<dbReference type="Proteomes" id="UP000297245">
    <property type="component" value="Unassembled WGS sequence"/>
</dbReference>
<dbReference type="OrthoDB" id="15153at2759"/>
<keyword evidence="5" id="KW-0732">Signal</keyword>
<comment type="similarity">
    <text evidence="1">Belongs to the glycosyl hydrolase 39 family.</text>
</comment>
<evidence type="ECO:0000313" key="7">
    <source>
        <dbReference type="EMBL" id="THU97191.1"/>
    </source>
</evidence>
<feature type="signal peptide" evidence="5">
    <location>
        <begin position="1"/>
        <end position="18"/>
    </location>
</feature>
<organism evidence="7 8">
    <name type="scientific">Dendrothele bispora (strain CBS 962.96)</name>
    <dbReference type="NCBI Taxonomy" id="1314807"/>
    <lineage>
        <taxon>Eukaryota</taxon>
        <taxon>Fungi</taxon>
        <taxon>Dikarya</taxon>
        <taxon>Basidiomycota</taxon>
        <taxon>Agaricomycotina</taxon>
        <taxon>Agaricomycetes</taxon>
        <taxon>Agaricomycetidae</taxon>
        <taxon>Agaricales</taxon>
        <taxon>Agaricales incertae sedis</taxon>
        <taxon>Dendrothele</taxon>
    </lineage>
</organism>
<keyword evidence="2" id="KW-0378">Hydrolase</keyword>
<dbReference type="InterPro" id="IPR017853">
    <property type="entry name" value="GH"/>
</dbReference>
<proteinExistence type="inferred from homology"/>
<dbReference type="InterPro" id="IPR051923">
    <property type="entry name" value="Glycosyl_Hydrolase_39"/>
</dbReference>
<dbReference type="EMBL" id="ML179160">
    <property type="protein sequence ID" value="THU97191.1"/>
    <property type="molecule type" value="Genomic_DNA"/>
</dbReference>
<dbReference type="Gene3D" id="2.60.40.1500">
    <property type="entry name" value="Glycosyl hydrolase domain, family 39"/>
    <property type="match status" value="1"/>
</dbReference>
<evidence type="ECO:0000256" key="3">
    <source>
        <dbReference type="ARBA" id="ARBA00023295"/>
    </source>
</evidence>
<dbReference type="Gene3D" id="3.20.20.80">
    <property type="entry name" value="Glycosidases"/>
    <property type="match status" value="1"/>
</dbReference>
<evidence type="ECO:0000256" key="1">
    <source>
        <dbReference type="ARBA" id="ARBA00008875"/>
    </source>
</evidence>
<dbReference type="GO" id="GO:0005975">
    <property type="term" value="P:carbohydrate metabolic process"/>
    <property type="evidence" value="ECO:0007669"/>
    <property type="project" value="InterPro"/>
</dbReference>
<evidence type="ECO:0000256" key="4">
    <source>
        <dbReference type="PIRSR" id="PIRSR600514-1"/>
    </source>
</evidence>
<dbReference type="SUPFAM" id="SSF51011">
    <property type="entry name" value="Glycosyl hydrolase domain"/>
    <property type="match status" value="1"/>
</dbReference>
<evidence type="ECO:0000256" key="2">
    <source>
        <dbReference type="ARBA" id="ARBA00022801"/>
    </source>
</evidence>
<protein>
    <submittedName>
        <fullName evidence="7">Xylan 1,4-beta-xylosidase</fullName>
    </submittedName>
</protein>
<evidence type="ECO:0000256" key="5">
    <source>
        <dbReference type="SAM" id="SignalP"/>
    </source>
</evidence>
<accession>A0A4S8M5C7</accession>
<name>A0A4S8M5C7_DENBC</name>
<dbReference type="AlphaFoldDB" id="A0A4S8M5C7"/>
<dbReference type="InterPro" id="IPR000514">
    <property type="entry name" value="Glyco_hydro_39"/>
</dbReference>
<dbReference type="GO" id="GO:0004553">
    <property type="term" value="F:hydrolase activity, hydrolyzing O-glycosyl compounds"/>
    <property type="evidence" value="ECO:0007669"/>
    <property type="project" value="InterPro"/>
</dbReference>
<feature type="chain" id="PRO_5020198214" evidence="5">
    <location>
        <begin position="19"/>
        <end position="564"/>
    </location>
</feature>
<dbReference type="InterPro" id="IPR049166">
    <property type="entry name" value="GH39_cat"/>
</dbReference>
<evidence type="ECO:0000313" key="8">
    <source>
        <dbReference type="Proteomes" id="UP000297245"/>
    </source>
</evidence>
<evidence type="ECO:0000259" key="6">
    <source>
        <dbReference type="Pfam" id="PF01229"/>
    </source>
</evidence>
<dbReference type="PANTHER" id="PTHR12631:SF8">
    <property type="entry name" value="ALPHA-L-IDURONIDASE"/>
    <property type="match status" value="1"/>
</dbReference>
<gene>
    <name evidence="7" type="ORF">K435DRAFT_965590</name>
</gene>
<sequence length="564" mass="62604">MHSRTLFLVSVLVSYTRARQVNITVDASKILDDLPPVARFFGADEPNYATYPDGRVLLGQLGDLGPHQTYFRTHNLLTTCDPLNDTSPHRLKWGCTNAYTEDTNGQAIYNFTIIDTIFDAYLENGVKPYVQTGFMPKALSSHPDPYSFDFDGTSDVSNIFTGWSNPPTSFQKWGELIYQWAKHCLERYGEAEVESWYWEVWNEPNIAYWNGTQEQYFTLYDHAVNGVLRALPSATVGGPEVAGGASGDWLGLFLDHTLNGQNDATGDKGSPLDFISFHAKGSPTFVNATDSVPGHLQMNMASALQNVNDAFSVIQSFETLNHLPVFIGEDDPDSCAACLSANVDYRNGLIYPSYTAAAFTREIDLAENYSVNLTGALTWAFEFDNHPYFDGFRVLATNQIDKPILNVFRMFGKMQTKRLEAQSTGQYDLDSVVSSSVRGDSDVGILASISDEGDKMAMLVWNYHDDALPKPDAQISFTISNGFASHQVVNLTHYRIDQSHSNAYSTWLALGLPQDPTPKQVADLKAAGMLQMLHPPTQMKLEDGMADIQFDLPIHAVSLLVVEQ</sequence>
<dbReference type="PRINTS" id="PR00745">
    <property type="entry name" value="GLHYDRLASE39"/>
</dbReference>
<dbReference type="SUPFAM" id="SSF51445">
    <property type="entry name" value="(Trans)glycosidases"/>
    <property type="match status" value="1"/>
</dbReference>
<dbReference type="PANTHER" id="PTHR12631">
    <property type="entry name" value="ALPHA-L-IDURONIDASE"/>
    <property type="match status" value="1"/>
</dbReference>
<dbReference type="Pfam" id="PF01229">
    <property type="entry name" value="Glyco_hydro_39"/>
    <property type="match status" value="1"/>
</dbReference>
<keyword evidence="8" id="KW-1185">Reference proteome</keyword>
<keyword evidence="3" id="KW-0326">Glycosidase</keyword>
<feature type="active site" description="Proton donor" evidence="4">
    <location>
        <position position="203"/>
    </location>
</feature>
<reference evidence="7 8" key="1">
    <citation type="journal article" date="2019" name="Nat. Ecol. Evol.">
        <title>Megaphylogeny resolves global patterns of mushroom evolution.</title>
        <authorList>
            <person name="Varga T."/>
            <person name="Krizsan K."/>
            <person name="Foldi C."/>
            <person name="Dima B."/>
            <person name="Sanchez-Garcia M."/>
            <person name="Sanchez-Ramirez S."/>
            <person name="Szollosi G.J."/>
            <person name="Szarkandi J.G."/>
            <person name="Papp V."/>
            <person name="Albert L."/>
            <person name="Andreopoulos W."/>
            <person name="Angelini C."/>
            <person name="Antonin V."/>
            <person name="Barry K.W."/>
            <person name="Bougher N.L."/>
            <person name="Buchanan P."/>
            <person name="Buyck B."/>
            <person name="Bense V."/>
            <person name="Catcheside P."/>
            <person name="Chovatia M."/>
            <person name="Cooper J."/>
            <person name="Damon W."/>
            <person name="Desjardin D."/>
            <person name="Finy P."/>
            <person name="Geml J."/>
            <person name="Haridas S."/>
            <person name="Hughes K."/>
            <person name="Justo A."/>
            <person name="Karasinski D."/>
            <person name="Kautmanova I."/>
            <person name="Kiss B."/>
            <person name="Kocsube S."/>
            <person name="Kotiranta H."/>
            <person name="LaButti K.M."/>
            <person name="Lechner B.E."/>
            <person name="Liimatainen K."/>
            <person name="Lipzen A."/>
            <person name="Lukacs Z."/>
            <person name="Mihaltcheva S."/>
            <person name="Morgado L.N."/>
            <person name="Niskanen T."/>
            <person name="Noordeloos M.E."/>
            <person name="Ohm R.A."/>
            <person name="Ortiz-Santana B."/>
            <person name="Ovrebo C."/>
            <person name="Racz N."/>
            <person name="Riley R."/>
            <person name="Savchenko A."/>
            <person name="Shiryaev A."/>
            <person name="Soop K."/>
            <person name="Spirin V."/>
            <person name="Szebenyi C."/>
            <person name="Tomsovsky M."/>
            <person name="Tulloss R.E."/>
            <person name="Uehling J."/>
            <person name="Grigoriev I.V."/>
            <person name="Vagvolgyi C."/>
            <person name="Papp T."/>
            <person name="Martin F.M."/>
            <person name="Miettinen O."/>
            <person name="Hibbett D.S."/>
            <person name="Nagy L.G."/>
        </authorList>
    </citation>
    <scope>NUCLEOTIDE SEQUENCE [LARGE SCALE GENOMIC DNA]</scope>
    <source>
        <strain evidence="7 8">CBS 962.96</strain>
    </source>
</reference>
<feature type="domain" description="Glycosyl hydrolases family 39 N-terminal catalytic" evidence="6">
    <location>
        <begin position="97"/>
        <end position="527"/>
    </location>
</feature>